<feature type="compositionally biased region" description="Polar residues" evidence="1">
    <location>
        <begin position="29"/>
        <end position="38"/>
    </location>
</feature>
<evidence type="ECO:0000313" key="3">
    <source>
        <dbReference type="Proteomes" id="UP001215280"/>
    </source>
</evidence>
<keyword evidence="3" id="KW-1185">Reference proteome</keyword>
<dbReference type="Proteomes" id="UP001215280">
    <property type="component" value="Unassembled WGS sequence"/>
</dbReference>
<accession>A0AAD7HZ95</accession>
<evidence type="ECO:0000256" key="1">
    <source>
        <dbReference type="SAM" id="MobiDB-lite"/>
    </source>
</evidence>
<evidence type="ECO:0000313" key="2">
    <source>
        <dbReference type="EMBL" id="KAJ7731436.1"/>
    </source>
</evidence>
<feature type="region of interest" description="Disordered" evidence="1">
    <location>
        <begin position="8"/>
        <end position="42"/>
    </location>
</feature>
<gene>
    <name evidence="2" type="ORF">DFH07DRAFT_781263</name>
</gene>
<reference evidence="2" key="1">
    <citation type="submission" date="2023-03" db="EMBL/GenBank/DDBJ databases">
        <title>Massive genome expansion in bonnet fungi (Mycena s.s.) driven by repeated elements and novel gene families across ecological guilds.</title>
        <authorList>
            <consortium name="Lawrence Berkeley National Laboratory"/>
            <person name="Harder C.B."/>
            <person name="Miyauchi S."/>
            <person name="Viragh M."/>
            <person name="Kuo A."/>
            <person name="Thoen E."/>
            <person name="Andreopoulos B."/>
            <person name="Lu D."/>
            <person name="Skrede I."/>
            <person name="Drula E."/>
            <person name="Henrissat B."/>
            <person name="Morin E."/>
            <person name="Kohler A."/>
            <person name="Barry K."/>
            <person name="LaButti K."/>
            <person name="Morin E."/>
            <person name="Salamov A."/>
            <person name="Lipzen A."/>
            <person name="Mereny Z."/>
            <person name="Hegedus B."/>
            <person name="Baldrian P."/>
            <person name="Stursova M."/>
            <person name="Weitz H."/>
            <person name="Taylor A."/>
            <person name="Grigoriev I.V."/>
            <person name="Nagy L.G."/>
            <person name="Martin F."/>
            <person name="Kauserud H."/>
        </authorList>
    </citation>
    <scope>NUCLEOTIDE SEQUENCE</scope>
    <source>
        <strain evidence="2">CBHHK188m</strain>
    </source>
</reference>
<organism evidence="2 3">
    <name type="scientific">Mycena maculata</name>
    <dbReference type="NCBI Taxonomy" id="230809"/>
    <lineage>
        <taxon>Eukaryota</taxon>
        <taxon>Fungi</taxon>
        <taxon>Dikarya</taxon>
        <taxon>Basidiomycota</taxon>
        <taxon>Agaricomycotina</taxon>
        <taxon>Agaricomycetes</taxon>
        <taxon>Agaricomycetidae</taxon>
        <taxon>Agaricales</taxon>
        <taxon>Marasmiineae</taxon>
        <taxon>Mycenaceae</taxon>
        <taxon>Mycena</taxon>
    </lineage>
</organism>
<comment type="caution">
    <text evidence="2">The sequence shown here is derived from an EMBL/GenBank/DDBJ whole genome shotgun (WGS) entry which is preliminary data.</text>
</comment>
<protein>
    <submittedName>
        <fullName evidence="2">Uncharacterized protein</fullName>
    </submittedName>
</protein>
<dbReference type="AlphaFoldDB" id="A0AAD7HZ95"/>
<proteinExistence type="predicted"/>
<name>A0AAD7HZ95_9AGAR</name>
<sequence>MNIFNLLATNERQPRAASPGFTPRKTPRTRCQSLSNDVGESHSAVKRKLADVTNQLGSICQPQKRSEAPEDIENRVRKTGCHFLIEYGLFPFTAIHALPATDEDPTFSEDKEFDSENSRIQGQLRDGIALLPADAKAIRRQK</sequence>
<dbReference type="EMBL" id="JARJLG010000183">
    <property type="protein sequence ID" value="KAJ7731436.1"/>
    <property type="molecule type" value="Genomic_DNA"/>
</dbReference>